<dbReference type="OrthoDB" id="4775448at2"/>
<evidence type="ECO:0000313" key="2">
    <source>
        <dbReference type="EMBL" id="SEJ35630.1"/>
    </source>
</evidence>
<gene>
    <name evidence="2" type="ORF">SAMN05421637_1541</name>
</gene>
<keyword evidence="1" id="KW-0812">Transmembrane</keyword>
<proteinExistence type="predicted"/>
<evidence type="ECO:0000256" key="1">
    <source>
        <dbReference type="SAM" id="Phobius"/>
    </source>
</evidence>
<dbReference type="Proteomes" id="UP000183315">
    <property type="component" value="Unassembled WGS sequence"/>
</dbReference>
<dbReference type="eggNOG" id="ENOG50334YI">
    <property type="taxonomic scope" value="Bacteria"/>
</dbReference>
<dbReference type="EMBL" id="FNZI01000003">
    <property type="protein sequence ID" value="SEJ35630.1"/>
    <property type="molecule type" value="Genomic_DNA"/>
</dbReference>
<keyword evidence="3" id="KW-1185">Reference proteome</keyword>
<protein>
    <submittedName>
        <fullName evidence="2">Uncharacterized protein</fullName>
    </submittedName>
</protein>
<evidence type="ECO:0000313" key="3">
    <source>
        <dbReference type="Proteomes" id="UP000183315"/>
    </source>
</evidence>
<feature type="transmembrane region" description="Helical" evidence="1">
    <location>
        <begin position="100"/>
        <end position="122"/>
    </location>
</feature>
<feature type="transmembrane region" description="Helical" evidence="1">
    <location>
        <begin position="42"/>
        <end position="63"/>
    </location>
</feature>
<name>A0A1H6YEL8_9MICO</name>
<organism evidence="2 3">
    <name type="scientific">Demequina mangrovi</name>
    <dbReference type="NCBI Taxonomy" id="1043493"/>
    <lineage>
        <taxon>Bacteria</taxon>
        <taxon>Bacillati</taxon>
        <taxon>Actinomycetota</taxon>
        <taxon>Actinomycetes</taxon>
        <taxon>Micrococcales</taxon>
        <taxon>Demequinaceae</taxon>
        <taxon>Demequina</taxon>
    </lineage>
</organism>
<keyword evidence="1" id="KW-0472">Membrane</keyword>
<dbReference type="RefSeq" id="WP_042215180.1">
    <property type="nucleotide sequence ID" value="NZ_BBLU01000008.1"/>
</dbReference>
<reference evidence="3" key="1">
    <citation type="submission" date="2016-10" db="EMBL/GenBank/DDBJ databases">
        <authorList>
            <person name="Varghese N."/>
        </authorList>
    </citation>
    <scope>NUCLEOTIDE SEQUENCE [LARGE SCALE GENOMIC DNA]</scope>
    <source>
        <strain evidence="3">DSM 24868</strain>
    </source>
</reference>
<accession>A0A1H6YEL8</accession>
<sequence length="141" mass="14736">MRLRLLRLTLAVVIAFQLFFAVALLVSPAGFAAALGLPAAPGWTAFLFALFSARALGFAYGLGLAMREPHRHRSWITAMIGVQAVDWIAAMATVASGVVALSQVATASFMPLVFIAGMLAFYPRGAATDPVPAASSLARTA</sequence>
<dbReference type="AlphaFoldDB" id="A0A1H6YEL8"/>
<keyword evidence="1" id="KW-1133">Transmembrane helix</keyword>